<gene>
    <name evidence="2" type="ORF">THAOC_11877</name>
</gene>
<keyword evidence="3" id="KW-1185">Reference proteome</keyword>
<dbReference type="PROSITE" id="PS51340">
    <property type="entry name" value="MOSC"/>
    <property type="match status" value="1"/>
</dbReference>
<feature type="domain" description="MOSC" evidence="1">
    <location>
        <begin position="219"/>
        <end position="375"/>
    </location>
</feature>
<dbReference type="PANTHER" id="PTHR14237">
    <property type="entry name" value="MOLYBDOPTERIN COFACTOR SULFURASE MOSC"/>
    <property type="match status" value="1"/>
</dbReference>
<dbReference type="InterPro" id="IPR005302">
    <property type="entry name" value="MoCF_Sase_C"/>
</dbReference>
<dbReference type="EMBL" id="AGNL01013628">
    <property type="protein sequence ID" value="EJK67130.1"/>
    <property type="molecule type" value="Genomic_DNA"/>
</dbReference>
<dbReference type="SUPFAM" id="SSF141673">
    <property type="entry name" value="MOSC N-terminal domain-like"/>
    <property type="match status" value="1"/>
</dbReference>
<dbReference type="OrthoDB" id="17255at2759"/>
<proteinExistence type="predicted"/>
<dbReference type="OMA" id="ARQYPQM"/>
<organism evidence="2 3">
    <name type="scientific">Thalassiosira oceanica</name>
    <name type="common">Marine diatom</name>
    <dbReference type="NCBI Taxonomy" id="159749"/>
    <lineage>
        <taxon>Eukaryota</taxon>
        <taxon>Sar</taxon>
        <taxon>Stramenopiles</taxon>
        <taxon>Ochrophyta</taxon>
        <taxon>Bacillariophyta</taxon>
        <taxon>Coscinodiscophyceae</taxon>
        <taxon>Thalassiosirophycidae</taxon>
        <taxon>Thalassiosirales</taxon>
        <taxon>Thalassiosiraceae</taxon>
        <taxon>Thalassiosira</taxon>
    </lineage>
</organism>
<dbReference type="InterPro" id="IPR011037">
    <property type="entry name" value="Pyrv_Knase-like_insert_dom_sf"/>
</dbReference>
<evidence type="ECO:0000313" key="2">
    <source>
        <dbReference type="EMBL" id="EJK67130.1"/>
    </source>
</evidence>
<evidence type="ECO:0000313" key="3">
    <source>
        <dbReference type="Proteomes" id="UP000266841"/>
    </source>
</evidence>
<dbReference type="Pfam" id="PF03473">
    <property type="entry name" value="MOSC"/>
    <property type="match status" value="1"/>
</dbReference>
<sequence>MPAPTALRKKRVRYLLYRPAVSKLPNFSTLPPEALFIFIAAAVLCPRTEAVGRLLTETTYLHSQLSHRIHRIAPSVKSLRAVPLSATAFDKHGLRADRRLMLVRPNARPTYGEFVDGEATHRFFTQRQCSSLATIEASEPVDIGGKVLIKLSSTLLTDEHVFVDVSPSVIESLPVRYNAGLWGDVVEVADVGDAAADFVSKVAMQTDIRLVCLLQDSTRRISDKYCPDAARGPFGDLPMAGLTDGFPILVTSQASLDELNKRLRSKGKDALPMSRFRPNIVIRNSTAFDEDNWKAIKIGTGEDSVVLHIVKGCPRCKQSCTDQLTGDRSEEPLETLSEFRALGTDIDVYFGQNAVMNGDRRLRSVIKLGDPVTVLSRGDPVWDLEQVQAE</sequence>
<dbReference type="GO" id="GO:0030151">
    <property type="term" value="F:molybdenum ion binding"/>
    <property type="evidence" value="ECO:0007669"/>
    <property type="project" value="InterPro"/>
</dbReference>
<reference evidence="2 3" key="1">
    <citation type="journal article" date="2012" name="Genome Biol.">
        <title>Genome and low-iron response of an oceanic diatom adapted to chronic iron limitation.</title>
        <authorList>
            <person name="Lommer M."/>
            <person name="Specht M."/>
            <person name="Roy A.S."/>
            <person name="Kraemer L."/>
            <person name="Andreson R."/>
            <person name="Gutowska M.A."/>
            <person name="Wolf J."/>
            <person name="Bergner S.V."/>
            <person name="Schilhabel M.B."/>
            <person name="Klostermeier U.C."/>
            <person name="Beiko R.G."/>
            <person name="Rosenstiel P."/>
            <person name="Hippler M."/>
            <person name="Laroche J."/>
        </authorList>
    </citation>
    <scope>NUCLEOTIDE SEQUENCE [LARGE SCALE GENOMIC DNA]</scope>
    <source>
        <strain evidence="2 3">CCMP1005</strain>
    </source>
</reference>
<dbReference type="Proteomes" id="UP000266841">
    <property type="component" value="Unassembled WGS sequence"/>
</dbReference>
<evidence type="ECO:0000259" key="1">
    <source>
        <dbReference type="PROSITE" id="PS51340"/>
    </source>
</evidence>
<comment type="caution">
    <text evidence="2">The sequence shown here is derived from an EMBL/GenBank/DDBJ whole genome shotgun (WGS) entry which is preliminary data.</text>
</comment>
<dbReference type="SUPFAM" id="SSF50800">
    <property type="entry name" value="PK beta-barrel domain-like"/>
    <property type="match status" value="1"/>
</dbReference>
<name>K0SP45_THAOC</name>
<dbReference type="GO" id="GO:0003824">
    <property type="term" value="F:catalytic activity"/>
    <property type="evidence" value="ECO:0007669"/>
    <property type="project" value="InterPro"/>
</dbReference>
<dbReference type="GO" id="GO:0030170">
    <property type="term" value="F:pyridoxal phosphate binding"/>
    <property type="evidence" value="ECO:0007669"/>
    <property type="project" value="InterPro"/>
</dbReference>
<protein>
    <recommendedName>
        <fullName evidence="1">MOSC domain-containing protein</fullName>
    </recommendedName>
</protein>
<dbReference type="PANTHER" id="PTHR14237:SF19">
    <property type="entry name" value="MITOCHONDRIAL AMIDOXIME REDUCING COMPONENT 1"/>
    <property type="match status" value="1"/>
</dbReference>
<dbReference type="eggNOG" id="KOG2362">
    <property type="taxonomic scope" value="Eukaryota"/>
</dbReference>
<accession>K0SP45</accession>
<dbReference type="AlphaFoldDB" id="K0SP45"/>